<dbReference type="InterPro" id="IPR018673">
    <property type="entry name" value="DUF2141"/>
</dbReference>
<keyword evidence="3" id="KW-1185">Reference proteome</keyword>
<feature type="signal peptide" evidence="1">
    <location>
        <begin position="1"/>
        <end position="23"/>
    </location>
</feature>
<sequence>MQISRIRVAIIALLLPAALPLQAADLSVHLQGLRTPAGTVRVAVVDGADGWDGKAPPVAGTQVAADGDGARVVFRDLAPGAYAVMATHDENDNGRLDTNLAGLPVEGYGFSNNPRVMRKPTFDEARFELGADDLALDIAIR</sequence>
<comment type="caution">
    <text evidence="2">The sequence shown here is derived from an EMBL/GenBank/DDBJ whole genome shotgun (WGS) entry which is preliminary data.</text>
</comment>
<accession>A0ABV4HN18</accession>
<feature type="chain" id="PRO_5046829672" evidence="1">
    <location>
        <begin position="24"/>
        <end position="141"/>
    </location>
</feature>
<name>A0ABV4HN18_9GAMM</name>
<dbReference type="Pfam" id="PF09912">
    <property type="entry name" value="DUF2141"/>
    <property type="match status" value="1"/>
</dbReference>
<keyword evidence="1" id="KW-0732">Signal</keyword>
<protein>
    <submittedName>
        <fullName evidence="2">DUF2141 domain-containing protein</fullName>
    </submittedName>
</protein>
<dbReference type="RefSeq" id="WP_370564129.1">
    <property type="nucleotide sequence ID" value="NZ_JBFWIB010000006.1"/>
</dbReference>
<evidence type="ECO:0000313" key="3">
    <source>
        <dbReference type="Proteomes" id="UP001566331"/>
    </source>
</evidence>
<evidence type="ECO:0000313" key="2">
    <source>
        <dbReference type="EMBL" id="MEZ0474134.1"/>
    </source>
</evidence>
<reference evidence="2 3" key="1">
    <citation type="submission" date="2024-07" db="EMBL/GenBank/DDBJ databases">
        <title>Luteimonas salilacus sp. nov., isolated from the shore soil of Salt Lake in Tibet of China.</title>
        <authorList>
            <person name="Zhang X."/>
            <person name="Li A."/>
        </authorList>
    </citation>
    <scope>NUCLEOTIDE SEQUENCE [LARGE SCALE GENOMIC DNA]</scope>
    <source>
        <strain evidence="2 3">B3-2-R+30</strain>
    </source>
</reference>
<evidence type="ECO:0000256" key="1">
    <source>
        <dbReference type="SAM" id="SignalP"/>
    </source>
</evidence>
<dbReference type="EMBL" id="JBFWIC010000005">
    <property type="protein sequence ID" value="MEZ0474134.1"/>
    <property type="molecule type" value="Genomic_DNA"/>
</dbReference>
<proteinExistence type="predicted"/>
<organism evidence="2 3">
    <name type="scientific">Luteimonas salinilitoris</name>
    <dbReference type="NCBI Taxonomy" id="3237697"/>
    <lineage>
        <taxon>Bacteria</taxon>
        <taxon>Pseudomonadati</taxon>
        <taxon>Pseudomonadota</taxon>
        <taxon>Gammaproteobacteria</taxon>
        <taxon>Lysobacterales</taxon>
        <taxon>Lysobacteraceae</taxon>
        <taxon>Luteimonas</taxon>
    </lineage>
</organism>
<gene>
    <name evidence="2" type="ORF">AB6713_05820</name>
</gene>
<dbReference type="Proteomes" id="UP001566331">
    <property type="component" value="Unassembled WGS sequence"/>
</dbReference>